<proteinExistence type="predicted"/>
<evidence type="ECO:0000313" key="3">
    <source>
        <dbReference type="Proteomes" id="UP000440125"/>
    </source>
</evidence>
<organism evidence="2 3">
    <name type="scientific">Acidianus infernus</name>
    <dbReference type="NCBI Taxonomy" id="12915"/>
    <lineage>
        <taxon>Archaea</taxon>
        <taxon>Thermoproteota</taxon>
        <taxon>Thermoprotei</taxon>
        <taxon>Sulfolobales</taxon>
        <taxon>Sulfolobaceae</taxon>
        <taxon>Acidianus</taxon>
    </lineage>
</organism>
<dbReference type="SUPFAM" id="SSF49503">
    <property type="entry name" value="Cupredoxins"/>
    <property type="match status" value="1"/>
</dbReference>
<dbReference type="EMBL" id="WFIY01000004">
    <property type="protein sequence ID" value="MUM64877.1"/>
    <property type="molecule type" value="Genomic_DNA"/>
</dbReference>
<evidence type="ECO:0000313" key="2">
    <source>
        <dbReference type="EMBL" id="MUM64877.1"/>
    </source>
</evidence>
<sequence length="173" mass="19247">MIKMMGKIKEHAELSWFIVMMILVAVFVAWNIRGIISGSSTSYRYGLPLLSGMPKDAQTAVKYFDSHPPVNSSCEVINGILVVNMTVTQPDGFHPDVIKAKPNEPIVIILNSPQVITGFFLRLPDGVVNVNAVPGYVSYVYFVAPSSPGNYTWREPEYACYNYSYWTGTLEVS</sequence>
<dbReference type="InterPro" id="IPR008972">
    <property type="entry name" value="Cupredoxin"/>
</dbReference>
<evidence type="ECO:0000256" key="1">
    <source>
        <dbReference type="SAM" id="Phobius"/>
    </source>
</evidence>
<accession>A0A6A9QNT4</accession>
<dbReference type="AlphaFoldDB" id="A0A6A9QNT4"/>
<feature type="transmembrane region" description="Helical" evidence="1">
    <location>
        <begin position="12"/>
        <end position="32"/>
    </location>
</feature>
<protein>
    <submittedName>
        <fullName evidence="2">Cytochrome c oxidase subunit II</fullName>
    </submittedName>
</protein>
<keyword evidence="1" id="KW-0812">Transmembrane</keyword>
<keyword evidence="3" id="KW-1185">Reference proteome</keyword>
<dbReference type="NCBIfam" id="NF041074">
    <property type="entry name" value="quin_ox_SoxA"/>
    <property type="match status" value="1"/>
</dbReference>
<dbReference type="Gene3D" id="2.60.40.420">
    <property type="entry name" value="Cupredoxins - blue copper proteins"/>
    <property type="match status" value="1"/>
</dbReference>
<dbReference type="Proteomes" id="UP000440125">
    <property type="component" value="Unassembled WGS sequence"/>
</dbReference>
<comment type="caution">
    <text evidence="2">The sequence shown here is derived from an EMBL/GenBank/DDBJ whole genome shotgun (WGS) entry which is preliminary data.</text>
</comment>
<keyword evidence="1" id="KW-1133">Transmembrane helix</keyword>
<keyword evidence="1" id="KW-0472">Membrane</keyword>
<reference evidence="2 3" key="1">
    <citation type="submission" date="2019-10" db="EMBL/GenBank/DDBJ databases">
        <title>Genome Sequences from Six Type Strain Members of the Archaeal Family Sulfolobaceae: Acidianus ambivalens, Acidianus infernus, Metallosphaera prunae, Stygiolobus azoricus, Sulfolobus metallicus, and Sulfurisphaera ohwakuensis.</title>
        <authorList>
            <person name="Counts J.A."/>
            <person name="Kelly R.M."/>
        </authorList>
    </citation>
    <scope>NUCLEOTIDE SEQUENCE [LARGE SCALE GENOMIC DNA]</scope>
    <source>
        <strain evidence="2 3">DSM 3191</strain>
    </source>
</reference>
<dbReference type="InterPro" id="IPR053624">
    <property type="entry name" value="Cytochrome_c_oxidase_su2-like"/>
</dbReference>
<name>A0A6A9QNT4_ACIIN</name>
<gene>
    <name evidence="2" type="ORF">D1867_06385</name>
</gene>